<reference evidence="1" key="1">
    <citation type="submission" date="2014-11" db="EMBL/GenBank/DDBJ databases">
        <authorList>
            <person name="Amaro Gonzalez C."/>
        </authorList>
    </citation>
    <scope>NUCLEOTIDE SEQUENCE</scope>
</reference>
<accession>A0A0E9RXU4</accession>
<name>A0A0E9RXU4_ANGAN</name>
<dbReference type="EMBL" id="GBXM01075529">
    <property type="protein sequence ID" value="JAH33048.1"/>
    <property type="molecule type" value="Transcribed_RNA"/>
</dbReference>
<organism evidence="1">
    <name type="scientific">Anguilla anguilla</name>
    <name type="common">European freshwater eel</name>
    <name type="synonym">Muraena anguilla</name>
    <dbReference type="NCBI Taxonomy" id="7936"/>
    <lineage>
        <taxon>Eukaryota</taxon>
        <taxon>Metazoa</taxon>
        <taxon>Chordata</taxon>
        <taxon>Craniata</taxon>
        <taxon>Vertebrata</taxon>
        <taxon>Euteleostomi</taxon>
        <taxon>Actinopterygii</taxon>
        <taxon>Neopterygii</taxon>
        <taxon>Teleostei</taxon>
        <taxon>Anguilliformes</taxon>
        <taxon>Anguillidae</taxon>
        <taxon>Anguilla</taxon>
    </lineage>
</organism>
<dbReference type="AlphaFoldDB" id="A0A0E9RXU4"/>
<evidence type="ECO:0000313" key="1">
    <source>
        <dbReference type="EMBL" id="JAH33048.1"/>
    </source>
</evidence>
<protein>
    <submittedName>
        <fullName evidence="1">Uncharacterized protein</fullName>
    </submittedName>
</protein>
<sequence length="39" mass="4547">MKTRRAHVDPHLWPESGACSTTVLQPRYANHFNKHSLFI</sequence>
<reference evidence="1" key="2">
    <citation type="journal article" date="2015" name="Fish Shellfish Immunol.">
        <title>Early steps in the European eel (Anguilla anguilla)-Vibrio vulnificus interaction in the gills: Role of the RtxA13 toxin.</title>
        <authorList>
            <person name="Callol A."/>
            <person name="Pajuelo D."/>
            <person name="Ebbesson L."/>
            <person name="Teles M."/>
            <person name="MacKenzie S."/>
            <person name="Amaro C."/>
        </authorList>
    </citation>
    <scope>NUCLEOTIDE SEQUENCE</scope>
</reference>
<proteinExistence type="predicted"/>